<dbReference type="InterPro" id="IPR050712">
    <property type="entry name" value="NAD(P)H-dep_reductase"/>
</dbReference>
<proteinExistence type="predicted"/>
<dbReference type="InterPro" id="IPR029039">
    <property type="entry name" value="Flavoprotein-like_sf"/>
</dbReference>
<dbReference type="InterPro" id="IPR005025">
    <property type="entry name" value="FMN_Rdtase-like_dom"/>
</dbReference>
<evidence type="ECO:0000313" key="3">
    <source>
        <dbReference type="Proteomes" id="UP000265419"/>
    </source>
</evidence>
<dbReference type="Pfam" id="PF03358">
    <property type="entry name" value="FMN_red"/>
    <property type="match status" value="1"/>
</dbReference>
<gene>
    <name evidence="2" type="ORF">DWB68_07785</name>
</gene>
<dbReference type="RefSeq" id="WP_119424581.1">
    <property type="nucleotide sequence ID" value="NZ_QQXK01000013.1"/>
</dbReference>
<feature type="domain" description="NADPH-dependent FMN reductase-like" evidence="1">
    <location>
        <begin position="4"/>
        <end position="148"/>
    </location>
</feature>
<dbReference type="Proteomes" id="UP000265419">
    <property type="component" value="Unassembled WGS sequence"/>
</dbReference>
<dbReference type="AlphaFoldDB" id="A0A399JDG2"/>
<evidence type="ECO:0000313" key="2">
    <source>
        <dbReference type="EMBL" id="RII42289.1"/>
    </source>
</evidence>
<dbReference type="EMBL" id="QQXK01000013">
    <property type="protein sequence ID" value="RII42289.1"/>
    <property type="molecule type" value="Genomic_DNA"/>
</dbReference>
<dbReference type="PANTHER" id="PTHR30543:SF21">
    <property type="entry name" value="NAD(P)H-DEPENDENT FMN REDUCTASE LOT6"/>
    <property type="match status" value="1"/>
</dbReference>
<reference evidence="2 3" key="1">
    <citation type="submission" date="2018-07" db="EMBL/GenBank/DDBJ databases">
        <title>Arthrobacter sp. nov., isolated from raw cow's milk with high bacterial count.</title>
        <authorList>
            <person name="Hahne J."/>
            <person name="Isele D."/>
            <person name="Lipski A."/>
        </authorList>
    </citation>
    <scope>NUCLEOTIDE SEQUENCE [LARGE SCALE GENOMIC DNA]</scope>
    <source>
        <strain evidence="2 3">JZ R-35</strain>
    </source>
</reference>
<keyword evidence="3" id="KW-1185">Reference proteome</keyword>
<dbReference type="GO" id="GO:0010181">
    <property type="term" value="F:FMN binding"/>
    <property type="evidence" value="ECO:0007669"/>
    <property type="project" value="TreeGrafter"/>
</dbReference>
<accession>A0A399JDG2</accession>
<organism evidence="2 3">
    <name type="scientific">Galactobacter valiniphilus</name>
    <dbReference type="NCBI Taxonomy" id="2676122"/>
    <lineage>
        <taxon>Bacteria</taxon>
        <taxon>Bacillati</taxon>
        <taxon>Actinomycetota</taxon>
        <taxon>Actinomycetes</taxon>
        <taxon>Micrococcales</taxon>
        <taxon>Micrococcaceae</taxon>
        <taxon>Galactobacter</taxon>
    </lineage>
</organism>
<dbReference type="SUPFAM" id="SSF52218">
    <property type="entry name" value="Flavoproteins"/>
    <property type="match status" value="1"/>
</dbReference>
<comment type="caution">
    <text evidence="2">The sequence shown here is derived from an EMBL/GenBank/DDBJ whole genome shotgun (WGS) entry which is preliminary data.</text>
</comment>
<sequence>MTTSVLVLVGSLRAASTNRSLAEGLVEHAPEGASLRVFEGLGELPFYSDDLEAAGAPASVQALRAAVSEADALLLVTPEYNGALPAVLANAIDWISRPFGNGAVKGVPSAVVGTALGQYGGVWAQEIARRALGIAGASVLDEVFLAVPGSVKRYAELHPREDRDVVEGAAKVIGALVAAHEGAVVPA</sequence>
<dbReference type="Gene3D" id="3.40.50.360">
    <property type="match status" value="1"/>
</dbReference>
<dbReference type="GO" id="GO:0016491">
    <property type="term" value="F:oxidoreductase activity"/>
    <property type="evidence" value="ECO:0007669"/>
    <property type="project" value="InterPro"/>
</dbReference>
<evidence type="ECO:0000259" key="1">
    <source>
        <dbReference type="Pfam" id="PF03358"/>
    </source>
</evidence>
<dbReference type="GO" id="GO:0005829">
    <property type="term" value="C:cytosol"/>
    <property type="evidence" value="ECO:0007669"/>
    <property type="project" value="TreeGrafter"/>
</dbReference>
<protein>
    <submittedName>
        <fullName evidence="2">NAD(P)H-dependent oxidoreductase</fullName>
    </submittedName>
</protein>
<name>A0A399JDG2_9MICC</name>
<dbReference type="PANTHER" id="PTHR30543">
    <property type="entry name" value="CHROMATE REDUCTASE"/>
    <property type="match status" value="1"/>
</dbReference>